<dbReference type="Gene3D" id="1.50.10.10">
    <property type="match status" value="1"/>
</dbReference>
<dbReference type="SUPFAM" id="SSF48208">
    <property type="entry name" value="Six-hairpin glycosidases"/>
    <property type="match status" value="1"/>
</dbReference>
<proteinExistence type="predicted"/>
<dbReference type="InterPro" id="IPR008928">
    <property type="entry name" value="6-hairpin_glycosidase_sf"/>
</dbReference>
<dbReference type="InterPro" id="IPR012341">
    <property type="entry name" value="6hp_glycosidase-like_sf"/>
</dbReference>
<dbReference type="EMBL" id="CP050869">
    <property type="protein sequence ID" value="QPG49288.1"/>
    <property type="molecule type" value="Genomic_DNA"/>
</dbReference>
<dbReference type="GO" id="GO:0005975">
    <property type="term" value="P:carbohydrate metabolic process"/>
    <property type="evidence" value="ECO:0007669"/>
    <property type="project" value="InterPro"/>
</dbReference>
<name>A0A7S9NQP9_SACSO</name>
<evidence type="ECO:0000313" key="1">
    <source>
        <dbReference type="EMBL" id="QPG49288.1"/>
    </source>
</evidence>
<dbReference type="Proteomes" id="UP000594632">
    <property type="component" value="Chromosome"/>
</dbReference>
<protein>
    <submittedName>
        <fullName evidence="1">Uncharacterized protein</fullName>
    </submittedName>
</protein>
<reference evidence="1 2" key="1">
    <citation type="journal article" date="2020" name="Nat. Commun.">
        <title>The structures of two archaeal type IV pili illuminate evolutionary relationships.</title>
        <authorList>
            <person name="Wang F."/>
            <person name="Baquero D.P."/>
            <person name="Su Z."/>
            <person name="Beltran L.C."/>
            <person name="Prangishvili D."/>
            <person name="Krupovic M."/>
            <person name="Egelman E.H."/>
        </authorList>
    </citation>
    <scope>NUCLEOTIDE SEQUENCE [LARGE SCALE GENOMIC DNA]</scope>
    <source>
        <strain evidence="1 2">POZ149</strain>
    </source>
</reference>
<organism evidence="1 2">
    <name type="scientific">Saccharolobus solfataricus</name>
    <name type="common">Sulfolobus solfataricus</name>
    <dbReference type="NCBI Taxonomy" id="2287"/>
    <lineage>
        <taxon>Archaea</taxon>
        <taxon>Thermoproteota</taxon>
        <taxon>Thermoprotei</taxon>
        <taxon>Sulfolobales</taxon>
        <taxon>Sulfolobaceae</taxon>
        <taxon>Saccharolobus</taxon>
    </lineage>
</organism>
<sequence length="74" mass="8636">MTSEWWIKNVPKDYIAYWNLNNKTIKDTSATAIAALSLLKLSYWEFAKNTIESLVENYLINSKIPRALTNVCYF</sequence>
<dbReference type="AlphaFoldDB" id="A0A7S9NQP9"/>
<gene>
    <name evidence="1" type="ORF">HFC64_05095</name>
</gene>
<evidence type="ECO:0000313" key="2">
    <source>
        <dbReference type="Proteomes" id="UP000594632"/>
    </source>
</evidence>
<accession>A0A7S9NQP9</accession>